<dbReference type="SUPFAM" id="SSF51735">
    <property type="entry name" value="NAD(P)-binding Rossmann-fold domains"/>
    <property type="match status" value="1"/>
</dbReference>
<comment type="function">
    <text evidence="13">Catalyzes the conversion of 4-hydroxy-tetrahydrodipicolinate (HTPA) to tetrahydrodipicolinate.</text>
</comment>
<dbReference type="InterPro" id="IPR022664">
    <property type="entry name" value="DapB_N_CS"/>
</dbReference>
<keyword evidence="2 13" id="KW-0963">Cytoplasm</keyword>
<dbReference type="AlphaFoldDB" id="A0AAX3BAJ4"/>
<feature type="binding site" evidence="13">
    <location>
        <position position="155"/>
    </location>
    <ligand>
        <name>(S)-2,3,4,5-tetrahydrodipicolinate</name>
        <dbReference type="ChEBI" id="CHEBI:16845"/>
    </ligand>
</feature>
<dbReference type="PANTHER" id="PTHR20836">
    <property type="entry name" value="DIHYDRODIPICOLINATE REDUCTASE"/>
    <property type="match status" value="1"/>
</dbReference>
<dbReference type="NCBIfam" id="TIGR00036">
    <property type="entry name" value="dapB"/>
    <property type="match status" value="1"/>
</dbReference>
<dbReference type="RefSeq" id="WP_271434331.1">
    <property type="nucleotide sequence ID" value="NZ_CP073355.1"/>
</dbReference>
<keyword evidence="8 13" id="KW-0457">Lysine biosynthesis</keyword>
<protein>
    <recommendedName>
        <fullName evidence="10 13">4-hydroxy-tetrahydrodipicolinate reductase</fullName>
        <shortName evidence="13">HTPA reductase</shortName>
        <ecNumber evidence="10 13">1.17.1.8</ecNumber>
    </recommendedName>
</protein>
<dbReference type="PROSITE" id="PS01298">
    <property type="entry name" value="DAPB"/>
    <property type="match status" value="1"/>
</dbReference>
<dbReference type="HAMAP" id="MF_00102">
    <property type="entry name" value="DapB"/>
    <property type="match status" value="1"/>
</dbReference>
<dbReference type="GO" id="GO:0009089">
    <property type="term" value="P:lysine biosynthetic process via diaminopimelate"/>
    <property type="evidence" value="ECO:0007669"/>
    <property type="project" value="UniProtKB-UniRule"/>
</dbReference>
<comment type="catalytic activity">
    <reaction evidence="12 13">
        <text>(S)-2,3,4,5-tetrahydrodipicolinate + NAD(+) + H2O = (2S,4S)-4-hydroxy-2,3,4,5-tetrahydrodipicolinate + NADH + H(+)</text>
        <dbReference type="Rhea" id="RHEA:35323"/>
        <dbReference type="ChEBI" id="CHEBI:15377"/>
        <dbReference type="ChEBI" id="CHEBI:15378"/>
        <dbReference type="ChEBI" id="CHEBI:16845"/>
        <dbReference type="ChEBI" id="CHEBI:57540"/>
        <dbReference type="ChEBI" id="CHEBI:57945"/>
        <dbReference type="ChEBI" id="CHEBI:67139"/>
        <dbReference type="EC" id="1.17.1.8"/>
    </reaction>
</comment>
<dbReference type="PANTHER" id="PTHR20836:SF0">
    <property type="entry name" value="4-HYDROXY-TETRAHYDRODIPICOLINATE REDUCTASE 1, CHLOROPLASTIC-RELATED"/>
    <property type="match status" value="1"/>
</dbReference>
<keyword evidence="7 13" id="KW-0520">NAD</keyword>
<comment type="similarity">
    <text evidence="1 13">Belongs to the DapB family.</text>
</comment>
<evidence type="ECO:0000256" key="10">
    <source>
        <dbReference type="ARBA" id="ARBA00038983"/>
    </source>
</evidence>
<dbReference type="PIRSF" id="PIRSF000161">
    <property type="entry name" value="DHPR"/>
    <property type="match status" value="1"/>
</dbReference>
<dbReference type="GO" id="GO:0016726">
    <property type="term" value="F:oxidoreductase activity, acting on CH or CH2 groups, NAD or NADP as acceptor"/>
    <property type="evidence" value="ECO:0007669"/>
    <property type="project" value="UniProtKB-UniRule"/>
</dbReference>
<dbReference type="EMBL" id="CP073355">
    <property type="protein sequence ID" value="URA09206.1"/>
    <property type="molecule type" value="Genomic_DNA"/>
</dbReference>
<dbReference type="GO" id="GO:0005829">
    <property type="term" value="C:cytosol"/>
    <property type="evidence" value="ECO:0007669"/>
    <property type="project" value="TreeGrafter"/>
</dbReference>
<evidence type="ECO:0000256" key="3">
    <source>
        <dbReference type="ARBA" id="ARBA00022605"/>
    </source>
</evidence>
<evidence type="ECO:0000256" key="7">
    <source>
        <dbReference type="ARBA" id="ARBA00023027"/>
    </source>
</evidence>
<dbReference type="Pfam" id="PF05173">
    <property type="entry name" value="DapB_C"/>
    <property type="match status" value="1"/>
</dbReference>
<dbReference type="CDD" id="cd02274">
    <property type="entry name" value="DHDPR_N"/>
    <property type="match status" value="1"/>
</dbReference>
<comment type="caution">
    <text evidence="13">Was originally thought to be a dihydrodipicolinate reductase (DHDPR), catalyzing the conversion of dihydrodipicolinate to tetrahydrodipicolinate. However, it was shown in E.coli that the substrate of the enzymatic reaction is not dihydrodipicolinate (DHDP) but in fact (2S,4S)-4-hydroxy-2,3,4,5-tetrahydrodipicolinic acid (HTPA), the product released by the DapA-catalyzed reaction.</text>
</comment>
<feature type="domain" description="Dihydrodipicolinate reductase C-terminal" evidence="15">
    <location>
        <begin position="127"/>
        <end position="260"/>
    </location>
</feature>
<keyword evidence="5 13" id="KW-0220">Diaminopimelate biosynthesis</keyword>
<evidence type="ECO:0000256" key="4">
    <source>
        <dbReference type="ARBA" id="ARBA00022857"/>
    </source>
</evidence>
<reference evidence="16" key="1">
    <citation type="submission" date="2021-04" db="EMBL/GenBank/DDBJ databases">
        <authorList>
            <person name="Postec A."/>
        </authorList>
    </citation>
    <scope>NUCLEOTIDE SEQUENCE</scope>
    <source>
        <strain evidence="16">F1F22</strain>
    </source>
</reference>
<dbReference type="Gene3D" id="3.40.50.720">
    <property type="entry name" value="NAD(P)-binding Rossmann-like Domain"/>
    <property type="match status" value="1"/>
</dbReference>
<feature type="active site" description="Proton donor" evidence="13">
    <location>
        <position position="158"/>
    </location>
</feature>
<evidence type="ECO:0000256" key="12">
    <source>
        <dbReference type="ARBA" id="ARBA00049396"/>
    </source>
</evidence>
<dbReference type="SUPFAM" id="SSF55347">
    <property type="entry name" value="Glyceraldehyde-3-phosphate dehydrogenase-like, C-terminal domain"/>
    <property type="match status" value="1"/>
</dbReference>
<feature type="binding site" evidence="13">
    <location>
        <begin position="8"/>
        <end position="13"/>
    </location>
    <ligand>
        <name>NAD(+)</name>
        <dbReference type="ChEBI" id="CHEBI:57540"/>
    </ligand>
</feature>
<dbReference type="GO" id="GO:0050661">
    <property type="term" value="F:NADP binding"/>
    <property type="evidence" value="ECO:0007669"/>
    <property type="project" value="UniProtKB-UniRule"/>
</dbReference>
<dbReference type="InterPro" id="IPR000846">
    <property type="entry name" value="DapB_N"/>
</dbReference>
<dbReference type="GO" id="GO:0008839">
    <property type="term" value="F:4-hydroxy-tetrahydrodipicolinate reductase"/>
    <property type="evidence" value="ECO:0007669"/>
    <property type="project" value="UniProtKB-UniRule"/>
</dbReference>
<dbReference type="InterPro" id="IPR022663">
    <property type="entry name" value="DapB_C"/>
</dbReference>
<sequence length="262" mass="27918">MVTIAIMGAAGRMGRTLIQVISQDPQCRLGGALESSQCALLGQDAGVVAGVGTQGVSLSSDPDDLSACDVFIDFSSVEAFEHHVEIASRFKKAYVVGTTGLREEHFKALDEASKVIPVLWAPNFSVGVNLMVKLVQMAAEVLSSGFDVEIVEAHHRLKKDAPSGTAVKLLEVLKEAYKTEDVIYGRSGITGERPQGQIGVHAVRGGDIVGDHTVSFCGIGERIEITHRASSRETFARGAVRAAKFLAGKPAKRYTIEEVLGL</sequence>
<dbReference type="EC" id="1.17.1.8" evidence="10 13"/>
<dbReference type="Gene3D" id="3.30.360.10">
    <property type="entry name" value="Dihydrodipicolinate Reductase, domain 2"/>
    <property type="match status" value="1"/>
</dbReference>
<dbReference type="InterPro" id="IPR023940">
    <property type="entry name" value="DHDPR_bac"/>
</dbReference>
<gene>
    <name evidence="13" type="primary">dapB</name>
    <name evidence="16" type="ORF">KDW03_06775</name>
</gene>
<comment type="catalytic activity">
    <reaction evidence="11 13">
        <text>(S)-2,3,4,5-tetrahydrodipicolinate + NADP(+) + H2O = (2S,4S)-4-hydroxy-2,3,4,5-tetrahydrodipicolinate + NADPH + H(+)</text>
        <dbReference type="Rhea" id="RHEA:35331"/>
        <dbReference type="ChEBI" id="CHEBI:15377"/>
        <dbReference type="ChEBI" id="CHEBI:15378"/>
        <dbReference type="ChEBI" id="CHEBI:16845"/>
        <dbReference type="ChEBI" id="CHEBI:57783"/>
        <dbReference type="ChEBI" id="CHEBI:58349"/>
        <dbReference type="ChEBI" id="CHEBI:67139"/>
        <dbReference type="EC" id="1.17.1.8"/>
    </reaction>
</comment>
<evidence type="ECO:0000256" key="11">
    <source>
        <dbReference type="ARBA" id="ARBA00049080"/>
    </source>
</evidence>
<reference evidence="16" key="2">
    <citation type="submission" date="2022-06" db="EMBL/GenBank/DDBJ databases">
        <title>Thermospira aquatica gen. nov., sp. nov.</title>
        <authorList>
            <person name="Ben Ali Gam Z."/>
            <person name="Labat M."/>
        </authorList>
    </citation>
    <scope>NUCLEOTIDE SEQUENCE</scope>
    <source>
        <strain evidence="16">F1F22</strain>
    </source>
</reference>
<evidence type="ECO:0000259" key="15">
    <source>
        <dbReference type="Pfam" id="PF05173"/>
    </source>
</evidence>
<evidence type="ECO:0000256" key="5">
    <source>
        <dbReference type="ARBA" id="ARBA00022915"/>
    </source>
</evidence>
<keyword evidence="3 13" id="KW-0028">Amino-acid biosynthesis</keyword>
<dbReference type="FunFam" id="3.30.360.10:FF:000004">
    <property type="entry name" value="4-hydroxy-tetrahydrodipicolinate reductase"/>
    <property type="match status" value="1"/>
</dbReference>
<dbReference type="InterPro" id="IPR036291">
    <property type="entry name" value="NAD(P)-bd_dom_sf"/>
</dbReference>
<evidence type="ECO:0000256" key="1">
    <source>
        <dbReference type="ARBA" id="ARBA00006642"/>
    </source>
</evidence>
<evidence type="ECO:0000259" key="14">
    <source>
        <dbReference type="Pfam" id="PF01113"/>
    </source>
</evidence>
<keyword evidence="17" id="KW-1185">Reference proteome</keyword>
<dbReference type="KEGG" id="taqu:KDW03_06775"/>
<organism evidence="16 17">
    <name type="scientific">Thermospira aquatica</name>
    <dbReference type="NCBI Taxonomy" id="2828656"/>
    <lineage>
        <taxon>Bacteria</taxon>
        <taxon>Pseudomonadati</taxon>
        <taxon>Spirochaetota</taxon>
        <taxon>Spirochaetia</taxon>
        <taxon>Brevinematales</taxon>
        <taxon>Thermospiraceae</taxon>
        <taxon>Thermospira</taxon>
    </lineage>
</organism>
<evidence type="ECO:0000256" key="6">
    <source>
        <dbReference type="ARBA" id="ARBA00023002"/>
    </source>
</evidence>
<keyword evidence="4 13" id="KW-0521">NADP</keyword>
<evidence type="ECO:0000256" key="13">
    <source>
        <dbReference type="HAMAP-Rule" id="MF_00102"/>
    </source>
</evidence>
<accession>A0AAX3BAJ4</accession>
<comment type="subcellular location">
    <subcellularLocation>
        <location evidence="13">Cytoplasm</location>
    </subcellularLocation>
</comment>
<evidence type="ECO:0000313" key="17">
    <source>
        <dbReference type="Proteomes" id="UP001056539"/>
    </source>
</evidence>
<name>A0AAX3BAJ4_9SPIR</name>
<feature type="binding site" evidence="13">
    <location>
        <begin position="121"/>
        <end position="124"/>
    </location>
    <ligand>
        <name>NAD(+)</name>
        <dbReference type="ChEBI" id="CHEBI:57540"/>
    </ligand>
</feature>
<evidence type="ECO:0000313" key="16">
    <source>
        <dbReference type="EMBL" id="URA09206.1"/>
    </source>
</evidence>
<proteinExistence type="inferred from homology"/>
<feature type="binding site" evidence="13">
    <location>
        <begin position="97"/>
        <end position="99"/>
    </location>
    <ligand>
        <name>NAD(+)</name>
        <dbReference type="ChEBI" id="CHEBI:57540"/>
    </ligand>
</feature>
<comment type="subunit">
    <text evidence="13">Homotetramer.</text>
</comment>
<comment type="pathway">
    <text evidence="9 13">Amino-acid biosynthesis; L-lysine biosynthesis via DAP pathway; (S)-tetrahydrodipicolinate from L-aspartate: step 4/4.</text>
</comment>
<evidence type="ECO:0000256" key="8">
    <source>
        <dbReference type="ARBA" id="ARBA00023154"/>
    </source>
</evidence>
<dbReference type="GO" id="GO:0051287">
    <property type="term" value="F:NAD binding"/>
    <property type="evidence" value="ECO:0007669"/>
    <property type="project" value="UniProtKB-UniRule"/>
</dbReference>
<dbReference type="Proteomes" id="UP001056539">
    <property type="component" value="Chromosome"/>
</dbReference>
<evidence type="ECO:0000256" key="2">
    <source>
        <dbReference type="ARBA" id="ARBA00022490"/>
    </source>
</evidence>
<dbReference type="GO" id="GO:0019877">
    <property type="term" value="P:diaminopimelate biosynthetic process"/>
    <property type="evidence" value="ECO:0007669"/>
    <property type="project" value="UniProtKB-UniRule"/>
</dbReference>
<evidence type="ECO:0000256" key="9">
    <source>
        <dbReference type="ARBA" id="ARBA00037922"/>
    </source>
</evidence>
<keyword evidence="6 13" id="KW-0560">Oxidoreductase</keyword>
<feature type="domain" description="Dihydrodipicolinate reductase N-terminal" evidence="14">
    <location>
        <begin position="3"/>
        <end position="124"/>
    </location>
</feature>
<feature type="active site" description="Proton donor/acceptor" evidence="13">
    <location>
        <position position="154"/>
    </location>
</feature>
<comment type="caution">
    <text evidence="13">Lacks conserved residue(s) required for the propagation of feature annotation.</text>
</comment>
<feature type="binding site" evidence="13">
    <location>
        <begin position="164"/>
        <end position="165"/>
    </location>
    <ligand>
        <name>(S)-2,3,4,5-tetrahydrodipicolinate</name>
        <dbReference type="ChEBI" id="CHEBI:16845"/>
    </ligand>
</feature>
<dbReference type="Pfam" id="PF01113">
    <property type="entry name" value="DapB_N"/>
    <property type="match status" value="1"/>
</dbReference>